<dbReference type="OrthoDB" id="4966605at2"/>
<keyword evidence="2" id="KW-1185">Reference proteome</keyword>
<reference evidence="1 2" key="1">
    <citation type="submission" date="2018-11" db="EMBL/GenBank/DDBJ databases">
        <title>Genomes From Bacteria Associated with the Canine Oral Cavity: a Test Case for Automated Genome-Based Taxonomic Assignment.</title>
        <authorList>
            <person name="Coil D.A."/>
            <person name="Jospin G."/>
            <person name="Darling A.E."/>
            <person name="Wallis C."/>
            <person name="Davis I.J."/>
            <person name="Harris S."/>
            <person name="Eisen J.A."/>
            <person name="Holcombe L.J."/>
            <person name="O'Flynn C."/>
        </authorList>
    </citation>
    <scope>NUCLEOTIDE SEQUENCE [LARGE SCALE GENOMIC DNA]</scope>
    <source>
        <strain evidence="1 2">OH770</strain>
    </source>
</reference>
<gene>
    <name evidence="1" type="ORF">EII11_07885</name>
</gene>
<dbReference type="CDD" id="cd12954">
    <property type="entry name" value="MMP_TTHA0227_like_1"/>
    <property type="match status" value="1"/>
</dbReference>
<comment type="caution">
    <text evidence="1">The sequence shown here is derived from an EMBL/GenBank/DDBJ whole genome shotgun (WGS) entry which is preliminary data.</text>
</comment>
<evidence type="ECO:0000313" key="2">
    <source>
        <dbReference type="Proteomes" id="UP000280444"/>
    </source>
</evidence>
<proteinExistence type="predicted"/>
<evidence type="ECO:0000313" key="1">
    <source>
        <dbReference type="EMBL" id="RRC95010.1"/>
    </source>
</evidence>
<dbReference type="Proteomes" id="UP000280444">
    <property type="component" value="Unassembled WGS sequence"/>
</dbReference>
<dbReference type="AlphaFoldDB" id="A0A3P1SDP0"/>
<dbReference type="SUPFAM" id="SSF55486">
    <property type="entry name" value="Metalloproteases ('zincins'), catalytic domain"/>
    <property type="match status" value="1"/>
</dbReference>
<accession>A0A3P1SDP0</accession>
<name>A0A3P1SDP0_9ACTO</name>
<dbReference type="Gene3D" id="3.30.2010.20">
    <property type="match status" value="1"/>
</dbReference>
<dbReference type="InterPro" id="IPR038555">
    <property type="entry name" value="Zincin_1_sf"/>
</dbReference>
<dbReference type="EMBL" id="RQZF01000008">
    <property type="protein sequence ID" value="RRC95010.1"/>
    <property type="molecule type" value="Genomic_DNA"/>
</dbReference>
<protein>
    <submittedName>
        <fullName evidence="1">Metallopeptidase family protein</fullName>
    </submittedName>
</protein>
<sequence>MLSTRHPYRDRHGRGMRSPLFFPRTPAWRTRRERFEEVMARVIEDFTRRWPAVATIEFACEDVPPSDPAAWEDHSCVLSRLFPADRRRALKDRIVVYRLPVVARAQGEELERMVRHILLERINRVLIIPPDEYDEALSQ</sequence>
<organism evidence="1 2">
    <name type="scientific">Schaalia canis</name>
    <dbReference type="NCBI Taxonomy" id="100469"/>
    <lineage>
        <taxon>Bacteria</taxon>
        <taxon>Bacillati</taxon>
        <taxon>Actinomycetota</taxon>
        <taxon>Actinomycetes</taxon>
        <taxon>Actinomycetales</taxon>
        <taxon>Actinomycetaceae</taxon>
        <taxon>Schaalia</taxon>
    </lineage>
</organism>